<sequence length="352" mass="40584">MKILVIQQKMIGDVLTSSIMFEVLRAKYPNAQLDYLINTHTLAVVENNPNISNFIFFTKKEEHSKRALFKFAKNLRKNNYSVIIDVYSKLSSNIITLFSAANTKISYYKPYTTFVYTNNIKRYKNTKSKSGLAIVNRLQLLKPLGIEATDVKPKVYLTEAEIKNSKTLLESNGINLKKPLYMISVLGSGDNKTYPFAYMAKVIDRIVEQTKGQLLFNYIPSQKEQAQTIYSLCKEETKQYIFFDVFGKSLREFLAITKHCNALIGNEGGAINMAKALDIKTFAIFSPWISKDDWSLFENNDNVAVHLKDYKPELYNNKKEKEMKGEAYKLYQEFSPMFFYDKLNGFLQQTIS</sequence>
<reference evidence="3 4" key="1">
    <citation type="submission" date="2017-01" db="EMBL/GenBank/DDBJ databases">
        <title>Complete genome of Lacinutrix venerupis DOK2-8 isolated from seawater in Dokdo.</title>
        <authorList>
            <person name="Chi W.-J."/>
            <person name="Kim J.H."/>
        </authorList>
    </citation>
    <scope>NUCLEOTIDE SEQUENCE [LARGE SCALE GENOMIC DNA]</scope>
    <source>
        <strain evidence="3 4">DOK2-8</strain>
    </source>
</reference>
<dbReference type="SUPFAM" id="SSF53756">
    <property type="entry name" value="UDP-Glycosyltransferase/glycogen phosphorylase"/>
    <property type="match status" value="1"/>
</dbReference>
<dbReference type="EMBL" id="CP019352">
    <property type="protein sequence ID" value="APX99696.1"/>
    <property type="molecule type" value="Genomic_DNA"/>
</dbReference>
<dbReference type="GO" id="GO:0008713">
    <property type="term" value="F:ADP-heptose-lipopolysaccharide heptosyltransferase activity"/>
    <property type="evidence" value="ECO:0007669"/>
    <property type="project" value="TreeGrafter"/>
</dbReference>
<evidence type="ECO:0000256" key="1">
    <source>
        <dbReference type="ARBA" id="ARBA00022676"/>
    </source>
</evidence>
<dbReference type="AlphaFoldDB" id="A0AAC9LLT5"/>
<gene>
    <name evidence="3" type="ORF">BWR22_05010</name>
</gene>
<evidence type="ECO:0000313" key="3">
    <source>
        <dbReference type="EMBL" id="APX99696.1"/>
    </source>
</evidence>
<keyword evidence="4" id="KW-1185">Reference proteome</keyword>
<keyword evidence="2" id="KW-0808">Transferase</keyword>
<evidence type="ECO:0000256" key="2">
    <source>
        <dbReference type="ARBA" id="ARBA00022679"/>
    </source>
</evidence>
<dbReference type="Proteomes" id="UP000187506">
    <property type="component" value="Chromosome"/>
</dbReference>
<proteinExistence type="predicted"/>
<dbReference type="PANTHER" id="PTHR30160">
    <property type="entry name" value="TETRAACYLDISACCHARIDE 4'-KINASE-RELATED"/>
    <property type="match status" value="1"/>
</dbReference>
<keyword evidence="1" id="KW-0328">Glycosyltransferase</keyword>
<dbReference type="RefSeq" id="WP_076732325.1">
    <property type="nucleotide sequence ID" value="NZ_CP019352.1"/>
</dbReference>
<organism evidence="3 4">
    <name type="scientific">Lacinutrix venerupis</name>
    <dbReference type="NCBI Taxonomy" id="1486034"/>
    <lineage>
        <taxon>Bacteria</taxon>
        <taxon>Pseudomonadati</taxon>
        <taxon>Bacteroidota</taxon>
        <taxon>Flavobacteriia</taxon>
        <taxon>Flavobacteriales</taxon>
        <taxon>Flavobacteriaceae</taxon>
        <taxon>Lacinutrix</taxon>
    </lineage>
</organism>
<dbReference type="CDD" id="cd03789">
    <property type="entry name" value="GT9_LPS_heptosyltransferase"/>
    <property type="match status" value="1"/>
</dbReference>
<protein>
    <submittedName>
        <fullName evidence="3">Glycosyltransferase</fullName>
    </submittedName>
</protein>
<dbReference type="GO" id="GO:0005829">
    <property type="term" value="C:cytosol"/>
    <property type="evidence" value="ECO:0007669"/>
    <property type="project" value="TreeGrafter"/>
</dbReference>
<dbReference type="InterPro" id="IPR002201">
    <property type="entry name" value="Glyco_trans_9"/>
</dbReference>
<dbReference type="PANTHER" id="PTHR30160:SF7">
    <property type="entry name" value="ADP-HEPTOSE--LPS HEPTOSYLTRANSFERASE 2"/>
    <property type="match status" value="1"/>
</dbReference>
<dbReference type="Gene3D" id="3.40.50.2000">
    <property type="entry name" value="Glycogen Phosphorylase B"/>
    <property type="match status" value="2"/>
</dbReference>
<evidence type="ECO:0000313" key="4">
    <source>
        <dbReference type="Proteomes" id="UP000187506"/>
    </source>
</evidence>
<dbReference type="KEGG" id="lvn:BWR22_05010"/>
<name>A0AAC9LLT5_9FLAO</name>
<dbReference type="GO" id="GO:0009244">
    <property type="term" value="P:lipopolysaccharide core region biosynthetic process"/>
    <property type="evidence" value="ECO:0007669"/>
    <property type="project" value="TreeGrafter"/>
</dbReference>
<accession>A0AAC9LLT5</accession>
<dbReference type="InterPro" id="IPR051199">
    <property type="entry name" value="LPS_LOS_Heptosyltrfase"/>
</dbReference>
<dbReference type="Pfam" id="PF01075">
    <property type="entry name" value="Glyco_transf_9"/>
    <property type="match status" value="1"/>
</dbReference>